<name>A0A6G9YHA0_9NOCA</name>
<accession>A0A6G9YHA0</accession>
<dbReference type="InterPro" id="IPR013780">
    <property type="entry name" value="Glyco_hydro_b"/>
</dbReference>
<keyword evidence="2" id="KW-1185">Reference proteome</keyword>
<dbReference type="KEGG" id="nah:F5544_23670"/>
<sequence length="511" mass="53162">MASMVSADSVVPQQLQACLTAIADALTSGVVQAAPAITWTARGPPSAGPRVPSAIKIAKRVGVELNRDRALIAAALGVILMTGSALPAHADTGATVTIDFNAAGMPTPATSIGTSITGYGQGDYITNSQNHRARMAALAPRTLRMELAYATPGDPASHLQCGGDHCATDQSADDWVSAMVGLGAAPTIVLPLDGRHAAQLDVTDAVNIYKHFAATATPVTRFIVGNELDNSYNPKHMAATEYSSRFNQINDALKAINSNITIGGPALASYNTGYLDTFLANSGQRADFIDIHDYGQGGDTNYSDADLLGKVVRGYGTTLADMRARIDAAVPGRAIGMQIGEFNLSWSGDPRTLTHFNTVWGAAVLGTILGKGAVALQYGDKNGQLGLTSENGEGGFARNQPLPIYHGIGMFTGEGLFRSFGASMIPTKSDTATLYAFASTNQRNIVLVNTATTTQPTTVNYQGLSAGSAVEWQSTDTNANAPQNIGTITIDGTGPISLTLPPMSVTTILIG</sequence>
<dbReference type="EMBL" id="CP046172">
    <property type="protein sequence ID" value="QIS12592.1"/>
    <property type="molecule type" value="Genomic_DNA"/>
</dbReference>
<evidence type="ECO:0000313" key="2">
    <source>
        <dbReference type="Proteomes" id="UP000503540"/>
    </source>
</evidence>
<protein>
    <recommendedName>
        <fullName evidence="3">Asl1-like glycosyl hydrolase catalytic domain-containing protein</fullName>
    </recommendedName>
</protein>
<dbReference type="AlphaFoldDB" id="A0A6G9YHA0"/>
<dbReference type="SUPFAM" id="SSF51445">
    <property type="entry name" value="(Trans)glycosidases"/>
    <property type="match status" value="1"/>
</dbReference>
<proteinExistence type="predicted"/>
<evidence type="ECO:0008006" key="3">
    <source>
        <dbReference type="Google" id="ProtNLM"/>
    </source>
</evidence>
<reference evidence="1 2" key="1">
    <citation type="journal article" date="2019" name="ACS Chem. Biol.">
        <title>Identification and Mobilization of a Cryptic Antibiotic Biosynthesis Gene Locus from a Human-Pathogenic Nocardia Isolate.</title>
        <authorList>
            <person name="Herisse M."/>
            <person name="Ishida K."/>
            <person name="Porter J.L."/>
            <person name="Howden B."/>
            <person name="Hertweck C."/>
            <person name="Stinear T.P."/>
            <person name="Pidot S.J."/>
        </authorList>
    </citation>
    <scope>NUCLEOTIDE SEQUENCE [LARGE SCALE GENOMIC DNA]</scope>
    <source>
        <strain evidence="1 2">AUSMDU00012717</strain>
    </source>
</reference>
<evidence type="ECO:0000313" key="1">
    <source>
        <dbReference type="EMBL" id="QIS12592.1"/>
    </source>
</evidence>
<organism evidence="1 2">
    <name type="scientific">Nocardia arthritidis</name>
    <dbReference type="NCBI Taxonomy" id="228602"/>
    <lineage>
        <taxon>Bacteria</taxon>
        <taxon>Bacillati</taxon>
        <taxon>Actinomycetota</taxon>
        <taxon>Actinomycetes</taxon>
        <taxon>Mycobacteriales</taxon>
        <taxon>Nocardiaceae</taxon>
        <taxon>Nocardia</taxon>
    </lineage>
</organism>
<dbReference type="InterPro" id="IPR017853">
    <property type="entry name" value="GH"/>
</dbReference>
<dbReference type="Proteomes" id="UP000503540">
    <property type="component" value="Chromosome"/>
</dbReference>
<gene>
    <name evidence="1" type="ORF">F5544_23670</name>
</gene>
<dbReference type="Gene3D" id="2.60.40.1180">
    <property type="entry name" value="Golgi alpha-mannosidase II"/>
    <property type="match status" value="1"/>
</dbReference>
<dbReference type="Gene3D" id="3.20.20.80">
    <property type="entry name" value="Glycosidases"/>
    <property type="match status" value="1"/>
</dbReference>
<dbReference type="SUPFAM" id="SSF51011">
    <property type="entry name" value="Glycosyl hydrolase domain"/>
    <property type="match status" value="1"/>
</dbReference>